<evidence type="ECO:0008006" key="4">
    <source>
        <dbReference type="Google" id="ProtNLM"/>
    </source>
</evidence>
<evidence type="ECO:0000256" key="1">
    <source>
        <dbReference type="ARBA" id="ARBA00006539"/>
    </source>
</evidence>
<keyword evidence="3" id="KW-1185">Reference proteome</keyword>
<name>A0A7Y0PM54_9BACI</name>
<comment type="similarity">
    <text evidence="1">Belongs to the UPF0236 family.</text>
</comment>
<comment type="caution">
    <text evidence="2">The sequence shown here is derived from an EMBL/GenBank/DDBJ whole genome shotgun (WGS) entry which is preliminary data.</text>
</comment>
<dbReference type="EMBL" id="JABBPK010000001">
    <property type="protein sequence ID" value="NMO76966.1"/>
    <property type="molecule type" value="Genomic_DNA"/>
</dbReference>
<dbReference type="AlphaFoldDB" id="A0A7Y0PM54"/>
<gene>
    <name evidence="2" type="ORF">HHU08_08170</name>
</gene>
<organism evidence="2 3">
    <name type="scientific">Niallia alba</name>
    <dbReference type="NCBI Taxonomy" id="2729105"/>
    <lineage>
        <taxon>Bacteria</taxon>
        <taxon>Bacillati</taxon>
        <taxon>Bacillota</taxon>
        <taxon>Bacilli</taxon>
        <taxon>Bacillales</taxon>
        <taxon>Bacillaceae</taxon>
        <taxon>Niallia</taxon>
    </lineage>
</organism>
<accession>A0A7Y0PM54</accession>
<dbReference type="InterPro" id="IPR009620">
    <property type="entry name" value="UPF0236"/>
</dbReference>
<evidence type="ECO:0000313" key="2">
    <source>
        <dbReference type="EMBL" id="NMO76966.1"/>
    </source>
</evidence>
<sequence>MNQCNTKMPSLKELEKTLFRTLQMTFQEILIQTLENWDQEIAKQRDKRRFALRDKREIRLDTAFGAVELKRNYYFDRVTKKYICLLDHYLQFQGNKGFSPLLEEWGLELATNGSSYRKAVETFEQFLGYSAMSHEALRQHLLQTSVLPAKEKRPFQKVLFVEVDGLYVKSQEKKKRGWELKFAAVHEGWKENGKRIRLRNKRHFLYEGKEPFWEAFETFLQNHYAYDPTQTLLIINGDGAGWITACREYFRERAFFTMDRFHVARSMKQLMKSHP</sequence>
<dbReference type="Proteomes" id="UP000588491">
    <property type="component" value="Unassembled WGS sequence"/>
</dbReference>
<dbReference type="Pfam" id="PF06782">
    <property type="entry name" value="UPF0236"/>
    <property type="match status" value="1"/>
</dbReference>
<proteinExistence type="inferred from homology"/>
<protein>
    <recommendedName>
        <fullName evidence="4">Transposase</fullName>
    </recommendedName>
</protein>
<reference evidence="2 3" key="1">
    <citation type="submission" date="2020-04" db="EMBL/GenBank/DDBJ databases">
        <title>Bacillus sp. UniB3 isolated from commercial digestive syrup.</title>
        <authorList>
            <person name="Thorat V."/>
            <person name="Kirdat K."/>
            <person name="Tiwarekar B."/>
            <person name="Yadav A."/>
        </authorList>
    </citation>
    <scope>NUCLEOTIDE SEQUENCE [LARGE SCALE GENOMIC DNA]</scope>
    <source>
        <strain evidence="2 3">UniB3</strain>
    </source>
</reference>
<evidence type="ECO:0000313" key="3">
    <source>
        <dbReference type="Proteomes" id="UP000588491"/>
    </source>
</evidence>